<dbReference type="InterPro" id="IPR050266">
    <property type="entry name" value="AB_hydrolase_sf"/>
</dbReference>
<proteinExistence type="predicted"/>
<evidence type="ECO:0000313" key="3">
    <source>
        <dbReference type="Proteomes" id="UP001241605"/>
    </source>
</evidence>
<dbReference type="EMBL" id="CP124616">
    <property type="protein sequence ID" value="WGW04523.1"/>
    <property type="molecule type" value="Genomic_DNA"/>
</dbReference>
<name>A0ABY8QKI6_9RHOB</name>
<dbReference type="Pfam" id="PF12697">
    <property type="entry name" value="Abhydrolase_6"/>
    <property type="match status" value="1"/>
</dbReference>
<sequence>MLYEVAFPALYLGAKTRQMSRRTRARLGLAPADMARVTYHPESYYRVACWHLRRLDVQLMMTLAPFRAARLSIERFERIRQMPDRPGVEAPPPAAEHQDVKYRGKRVHLSFYGPEDGPKILALHGWNGRASMMRKLVTALAGQGFRVVVPDLPGHGRSEGNRYSFYDLGQAMADLFLGTRFRAVIGHSAGGLIAGFAIGRGLRADCYIPVGAPASLSNLLKSYVEITQMPARALPYIERYYIRRYGVSPEDVGTSLLSRLPVRTLVVHETRDWQVGVENAHELANAAMNGELFLTTGHTHLSVLNAPEVHDRIVSFITRGRHV</sequence>
<keyword evidence="3" id="KW-1185">Reference proteome</keyword>
<protein>
    <submittedName>
        <fullName evidence="2">Alpha/beta fold hydrolase</fullName>
    </submittedName>
</protein>
<accession>A0ABY8QKI6</accession>
<keyword evidence="2" id="KW-0378">Hydrolase</keyword>
<dbReference type="PANTHER" id="PTHR43798">
    <property type="entry name" value="MONOACYLGLYCEROL LIPASE"/>
    <property type="match status" value="1"/>
</dbReference>
<dbReference type="SUPFAM" id="SSF53474">
    <property type="entry name" value="alpha/beta-Hydrolases"/>
    <property type="match status" value="1"/>
</dbReference>
<dbReference type="PANTHER" id="PTHR43798:SF33">
    <property type="entry name" value="HYDROLASE, PUTATIVE (AFU_ORTHOLOGUE AFUA_2G14860)-RELATED"/>
    <property type="match status" value="1"/>
</dbReference>
<dbReference type="Proteomes" id="UP001241605">
    <property type="component" value="Chromosome"/>
</dbReference>
<dbReference type="InterPro" id="IPR000073">
    <property type="entry name" value="AB_hydrolase_1"/>
</dbReference>
<feature type="domain" description="AB hydrolase-1" evidence="1">
    <location>
        <begin position="120"/>
        <end position="241"/>
    </location>
</feature>
<dbReference type="GO" id="GO:0016787">
    <property type="term" value="F:hydrolase activity"/>
    <property type="evidence" value="ECO:0007669"/>
    <property type="project" value="UniProtKB-KW"/>
</dbReference>
<dbReference type="RefSeq" id="WP_282301158.1">
    <property type="nucleotide sequence ID" value="NZ_CP124616.1"/>
</dbReference>
<reference evidence="2 3" key="1">
    <citation type="submission" date="2023-05" db="EMBL/GenBank/DDBJ databases">
        <title>YMD87, complete Genome.</title>
        <authorList>
            <person name="Zhang J."/>
            <person name="Xu X."/>
        </authorList>
    </citation>
    <scope>NUCLEOTIDE SEQUENCE [LARGE SCALE GENOMIC DNA]</scope>
    <source>
        <strain evidence="2 3">YMD87</strain>
    </source>
</reference>
<gene>
    <name evidence="2" type="ORF">QF118_02940</name>
</gene>
<evidence type="ECO:0000313" key="2">
    <source>
        <dbReference type="EMBL" id="WGW04523.1"/>
    </source>
</evidence>
<dbReference type="InterPro" id="IPR029058">
    <property type="entry name" value="AB_hydrolase_fold"/>
</dbReference>
<evidence type="ECO:0000259" key="1">
    <source>
        <dbReference type="Pfam" id="PF12697"/>
    </source>
</evidence>
<organism evidence="2 3">
    <name type="scientific">Tropicibacter oceani</name>
    <dbReference type="NCBI Taxonomy" id="3058420"/>
    <lineage>
        <taxon>Bacteria</taxon>
        <taxon>Pseudomonadati</taxon>
        <taxon>Pseudomonadota</taxon>
        <taxon>Alphaproteobacteria</taxon>
        <taxon>Rhodobacterales</taxon>
        <taxon>Roseobacteraceae</taxon>
        <taxon>Tropicibacter</taxon>
    </lineage>
</organism>
<dbReference type="Gene3D" id="3.40.50.1820">
    <property type="entry name" value="alpha/beta hydrolase"/>
    <property type="match status" value="1"/>
</dbReference>